<proteinExistence type="predicted"/>
<dbReference type="CDD" id="cd16917">
    <property type="entry name" value="HATPase_UhpB-NarQ-NarX-like"/>
    <property type="match status" value="1"/>
</dbReference>
<evidence type="ECO:0000259" key="11">
    <source>
        <dbReference type="PROSITE" id="PS50109"/>
    </source>
</evidence>
<dbReference type="PANTHER" id="PTHR24421">
    <property type="entry name" value="NITRATE/NITRITE SENSOR PROTEIN NARX-RELATED"/>
    <property type="match status" value="1"/>
</dbReference>
<keyword evidence="3" id="KW-0597">Phosphoprotein</keyword>
<name>A0A918A5L0_9ACTN</name>
<dbReference type="GO" id="GO:0005524">
    <property type="term" value="F:ATP binding"/>
    <property type="evidence" value="ECO:0007669"/>
    <property type="project" value="UniProtKB-KW"/>
</dbReference>
<keyword evidence="5" id="KW-0547">Nucleotide-binding</keyword>
<feature type="domain" description="Histidine kinase" evidence="11">
    <location>
        <begin position="311"/>
        <end position="399"/>
    </location>
</feature>
<dbReference type="EC" id="2.7.13.3" evidence="2"/>
<dbReference type="InterPro" id="IPR011712">
    <property type="entry name" value="Sig_transdc_His_kin_sub3_dim/P"/>
</dbReference>
<evidence type="ECO:0000256" key="10">
    <source>
        <dbReference type="SAM" id="Phobius"/>
    </source>
</evidence>
<feature type="transmembrane region" description="Helical" evidence="10">
    <location>
        <begin position="107"/>
        <end position="126"/>
    </location>
</feature>
<dbReference type="GO" id="GO:0016020">
    <property type="term" value="C:membrane"/>
    <property type="evidence" value="ECO:0007669"/>
    <property type="project" value="InterPro"/>
</dbReference>
<sequence length="406" mass="42792">MPSPDRSALGRLLRDAHPVGRLLRDARLAVGLAAAGIAVYPHLPQAVLVVAMCAPLVLRRTYPWAALAVSGVAGVVHVVVLADPTLSVVAVPVVVHSLARWSRIGAARAALVVGLIGAVVGPARWLIGRPEAPTLRDWVTSIAGNGAVVVAAFVVGRRAREQEELRARREREQAERQRLALAEHERTVQAAAAEERTAVAREVHDIVAHSLSVIAVHAEGGRALTARHPQRAPEILETIAETAREALDDLRELVAMLRGDGPATADRSGASYRPAPGIGDIDELVSRLDGRVRLRVAGNRRQVGPVAGMTVYRLVQESLTNVLRHAGPDAAVDVRLDIGERAIDLVVRDDGYGAASVANGRGTGLAAMRERVQLHDGTLTAGPRAGGGFEVHAVLPAHRTTGSAGG</sequence>
<feature type="transmembrane region" description="Helical" evidence="10">
    <location>
        <begin position="64"/>
        <end position="95"/>
    </location>
</feature>
<keyword evidence="6" id="KW-0418">Kinase</keyword>
<dbReference type="Pfam" id="PF02518">
    <property type="entry name" value="HATPase_c"/>
    <property type="match status" value="1"/>
</dbReference>
<dbReference type="SMART" id="SM00387">
    <property type="entry name" value="HATPase_c"/>
    <property type="match status" value="1"/>
</dbReference>
<dbReference type="Pfam" id="PF07730">
    <property type="entry name" value="HisKA_3"/>
    <property type="match status" value="1"/>
</dbReference>
<evidence type="ECO:0000256" key="1">
    <source>
        <dbReference type="ARBA" id="ARBA00000085"/>
    </source>
</evidence>
<keyword evidence="10" id="KW-0472">Membrane</keyword>
<reference evidence="12" key="2">
    <citation type="submission" date="2020-09" db="EMBL/GenBank/DDBJ databases">
        <authorList>
            <person name="Sun Q."/>
            <person name="Zhou Y."/>
        </authorList>
    </citation>
    <scope>NUCLEOTIDE SEQUENCE</scope>
    <source>
        <strain evidence="12">CGMCC 4.7430</strain>
    </source>
</reference>
<comment type="caution">
    <text evidence="12">The sequence shown here is derived from an EMBL/GenBank/DDBJ whole genome shotgun (WGS) entry which is preliminary data.</text>
</comment>
<dbReference type="Gene3D" id="1.20.5.1930">
    <property type="match status" value="1"/>
</dbReference>
<evidence type="ECO:0000256" key="6">
    <source>
        <dbReference type="ARBA" id="ARBA00022777"/>
    </source>
</evidence>
<dbReference type="Gene3D" id="3.30.565.10">
    <property type="entry name" value="Histidine kinase-like ATPase, C-terminal domain"/>
    <property type="match status" value="1"/>
</dbReference>
<dbReference type="InterPro" id="IPR036890">
    <property type="entry name" value="HATPase_C_sf"/>
</dbReference>
<dbReference type="Pfam" id="PF23539">
    <property type="entry name" value="DUF7134"/>
    <property type="match status" value="1"/>
</dbReference>
<feature type="coiled-coil region" evidence="9">
    <location>
        <begin position="157"/>
        <end position="194"/>
    </location>
</feature>
<evidence type="ECO:0000256" key="7">
    <source>
        <dbReference type="ARBA" id="ARBA00022840"/>
    </source>
</evidence>
<feature type="transmembrane region" description="Helical" evidence="10">
    <location>
        <begin position="138"/>
        <end position="156"/>
    </location>
</feature>
<dbReference type="SUPFAM" id="SSF55874">
    <property type="entry name" value="ATPase domain of HSP90 chaperone/DNA topoisomerase II/histidine kinase"/>
    <property type="match status" value="1"/>
</dbReference>
<evidence type="ECO:0000256" key="9">
    <source>
        <dbReference type="SAM" id="Coils"/>
    </source>
</evidence>
<dbReference type="PANTHER" id="PTHR24421:SF10">
    <property type="entry name" value="NITRATE_NITRITE SENSOR PROTEIN NARQ"/>
    <property type="match status" value="1"/>
</dbReference>
<dbReference type="AlphaFoldDB" id="A0A918A5L0"/>
<evidence type="ECO:0000256" key="4">
    <source>
        <dbReference type="ARBA" id="ARBA00022679"/>
    </source>
</evidence>
<evidence type="ECO:0000256" key="8">
    <source>
        <dbReference type="ARBA" id="ARBA00023012"/>
    </source>
</evidence>
<reference evidence="12" key="1">
    <citation type="journal article" date="2014" name="Int. J. Syst. Evol. Microbiol.">
        <title>Complete genome sequence of Corynebacterium casei LMG S-19264T (=DSM 44701T), isolated from a smear-ripened cheese.</title>
        <authorList>
            <consortium name="US DOE Joint Genome Institute (JGI-PGF)"/>
            <person name="Walter F."/>
            <person name="Albersmeier A."/>
            <person name="Kalinowski J."/>
            <person name="Ruckert C."/>
        </authorList>
    </citation>
    <scope>NUCLEOTIDE SEQUENCE</scope>
    <source>
        <strain evidence="12">CGMCC 4.7430</strain>
    </source>
</reference>
<keyword evidence="10" id="KW-0812">Transmembrane</keyword>
<dbReference type="Proteomes" id="UP000660745">
    <property type="component" value="Unassembled WGS sequence"/>
</dbReference>
<evidence type="ECO:0000256" key="2">
    <source>
        <dbReference type="ARBA" id="ARBA00012438"/>
    </source>
</evidence>
<dbReference type="InterPro" id="IPR005467">
    <property type="entry name" value="His_kinase_dom"/>
</dbReference>
<gene>
    <name evidence="12" type="ORF">GCM10012278_40110</name>
</gene>
<evidence type="ECO:0000313" key="13">
    <source>
        <dbReference type="Proteomes" id="UP000660745"/>
    </source>
</evidence>
<comment type="catalytic activity">
    <reaction evidence="1">
        <text>ATP + protein L-histidine = ADP + protein N-phospho-L-histidine.</text>
        <dbReference type="EC" id="2.7.13.3"/>
    </reaction>
</comment>
<protein>
    <recommendedName>
        <fullName evidence="2">histidine kinase</fullName>
        <ecNumber evidence="2">2.7.13.3</ecNumber>
    </recommendedName>
</protein>
<dbReference type="InterPro" id="IPR050482">
    <property type="entry name" value="Sensor_HK_TwoCompSys"/>
</dbReference>
<evidence type="ECO:0000256" key="5">
    <source>
        <dbReference type="ARBA" id="ARBA00022741"/>
    </source>
</evidence>
<dbReference type="EMBL" id="BMNK01000006">
    <property type="protein sequence ID" value="GGP08429.1"/>
    <property type="molecule type" value="Genomic_DNA"/>
</dbReference>
<keyword evidence="9" id="KW-0175">Coiled coil</keyword>
<evidence type="ECO:0000256" key="3">
    <source>
        <dbReference type="ARBA" id="ARBA00022553"/>
    </source>
</evidence>
<keyword evidence="4" id="KW-0808">Transferase</keyword>
<feature type="transmembrane region" description="Helical" evidence="10">
    <location>
        <begin position="28"/>
        <end position="58"/>
    </location>
</feature>
<dbReference type="InterPro" id="IPR003594">
    <property type="entry name" value="HATPase_dom"/>
</dbReference>
<dbReference type="GO" id="GO:0046983">
    <property type="term" value="F:protein dimerization activity"/>
    <property type="evidence" value="ECO:0007669"/>
    <property type="project" value="InterPro"/>
</dbReference>
<keyword evidence="7" id="KW-0067">ATP-binding</keyword>
<keyword evidence="8" id="KW-0902">Two-component regulatory system</keyword>
<dbReference type="GO" id="GO:0000155">
    <property type="term" value="F:phosphorelay sensor kinase activity"/>
    <property type="evidence" value="ECO:0007669"/>
    <property type="project" value="InterPro"/>
</dbReference>
<dbReference type="InterPro" id="IPR055558">
    <property type="entry name" value="DUF7134"/>
</dbReference>
<dbReference type="PROSITE" id="PS50109">
    <property type="entry name" value="HIS_KIN"/>
    <property type="match status" value="1"/>
</dbReference>
<dbReference type="RefSeq" id="WP_189140156.1">
    <property type="nucleotide sequence ID" value="NZ_BMNK01000006.1"/>
</dbReference>
<evidence type="ECO:0000313" key="12">
    <source>
        <dbReference type="EMBL" id="GGP08429.1"/>
    </source>
</evidence>
<accession>A0A918A5L0</accession>
<organism evidence="12 13">
    <name type="scientific">Nonomuraea glycinis</name>
    <dbReference type="NCBI Taxonomy" id="2047744"/>
    <lineage>
        <taxon>Bacteria</taxon>
        <taxon>Bacillati</taxon>
        <taxon>Actinomycetota</taxon>
        <taxon>Actinomycetes</taxon>
        <taxon>Streptosporangiales</taxon>
        <taxon>Streptosporangiaceae</taxon>
        <taxon>Nonomuraea</taxon>
    </lineage>
</organism>
<keyword evidence="13" id="KW-1185">Reference proteome</keyword>
<keyword evidence="10" id="KW-1133">Transmembrane helix</keyword>